<accession>A0A2S2E5T2</accession>
<dbReference type="EMBL" id="CP029347">
    <property type="protein sequence ID" value="AWL13016.1"/>
    <property type="molecule type" value="Genomic_DNA"/>
</dbReference>
<organism evidence="1 2">
    <name type="scientific">Saliniradius amylolyticus</name>
    <dbReference type="NCBI Taxonomy" id="2183582"/>
    <lineage>
        <taxon>Bacteria</taxon>
        <taxon>Pseudomonadati</taxon>
        <taxon>Pseudomonadota</taxon>
        <taxon>Gammaproteobacteria</taxon>
        <taxon>Alteromonadales</taxon>
        <taxon>Alteromonadaceae</taxon>
        <taxon>Saliniradius</taxon>
    </lineage>
</organism>
<dbReference type="InterPro" id="IPR038626">
    <property type="entry name" value="Rof-like_sf"/>
</dbReference>
<evidence type="ECO:0000313" key="2">
    <source>
        <dbReference type="Proteomes" id="UP000245728"/>
    </source>
</evidence>
<proteinExistence type="predicted"/>
<dbReference type="KEGG" id="salh:HMF8227_02564"/>
<reference evidence="1 2" key="1">
    <citation type="submission" date="2018-05" db="EMBL/GenBank/DDBJ databases">
        <title>Salinimonas sp. HMF8227 Genome sequencing and assembly.</title>
        <authorList>
            <person name="Kang H."/>
            <person name="Kang J."/>
            <person name="Cha I."/>
            <person name="Kim H."/>
            <person name="Joh K."/>
        </authorList>
    </citation>
    <scope>NUCLEOTIDE SEQUENCE [LARGE SCALE GENOMIC DNA]</scope>
    <source>
        <strain evidence="1 2">HMF8227</strain>
    </source>
</reference>
<dbReference type="Gene3D" id="2.30.30.400">
    <property type="entry name" value="Rof-like"/>
    <property type="match status" value="1"/>
</dbReference>
<gene>
    <name evidence="1" type="ORF">HMF8227_02564</name>
</gene>
<keyword evidence="2" id="KW-1185">Reference proteome</keyword>
<dbReference type="InterPro" id="IPR023534">
    <property type="entry name" value="Rof/RNase_P-like"/>
</dbReference>
<name>A0A2S2E5T2_9ALTE</name>
<sequence length="84" mass="9522">MSSQCQLTDQLELLVIQVEPVRVSWDESNGSHIEEGVLVGLDASQGQEWLTLKSTEQHYRIALSEVIQLTRLRDNGQVIPFKDD</sequence>
<dbReference type="AlphaFoldDB" id="A0A2S2E5T2"/>
<protein>
    <submittedName>
        <fullName evidence="1">Uncharacterized protein</fullName>
    </submittedName>
</protein>
<evidence type="ECO:0000313" key="1">
    <source>
        <dbReference type="EMBL" id="AWL13016.1"/>
    </source>
</evidence>
<dbReference type="SUPFAM" id="SSF101744">
    <property type="entry name" value="Rof/RNase P subunit-like"/>
    <property type="match status" value="1"/>
</dbReference>
<dbReference type="RefSeq" id="WP_109340539.1">
    <property type="nucleotide sequence ID" value="NZ_CP029347.1"/>
</dbReference>
<dbReference type="Proteomes" id="UP000245728">
    <property type="component" value="Chromosome"/>
</dbReference>